<dbReference type="SUPFAM" id="SSF53756">
    <property type="entry name" value="UDP-Glycosyltransferase/glycogen phosphorylase"/>
    <property type="match status" value="1"/>
</dbReference>
<dbReference type="AlphaFoldDB" id="A0A916JLT4"/>
<dbReference type="CDD" id="cd03789">
    <property type="entry name" value="GT9_LPS_heptosyltransferase"/>
    <property type="match status" value="1"/>
</dbReference>
<evidence type="ECO:0000256" key="2">
    <source>
        <dbReference type="ARBA" id="ARBA00022679"/>
    </source>
</evidence>
<evidence type="ECO:0000313" key="4">
    <source>
        <dbReference type="Proteomes" id="UP000683507"/>
    </source>
</evidence>
<dbReference type="GO" id="GO:0005829">
    <property type="term" value="C:cytosol"/>
    <property type="evidence" value="ECO:0007669"/>
    <property type="project" value="TreeGrafter"/>
</dbReference>
<proteinExistence type="predicted"/>
<accession>A0A916JLT4</accession>
<keyword evidence="2" id="KW-0808">Transferase</keyword>
<gene>
    <name evidence="3" type="ORF">CRYO30217_01089</name>
</gene>
<dbReference type="PANTHER" id="PTHR30160:SF22">
    <property type="entry name" value="LIPOPOLYSACCHARIDE CORE BIOSYNTHESIS PROTEIN"/>
    <property type="match status" value="1"/>
</dbReference>
<dbReference type="InterPro" id="IPR002201">
    <property type="entry name" value="Glyco_trans_9"/>
</dbReference>
<dbReference type="EMBL" id="OU015584">
    <property type="protein sequence ID" value="CAG5079833.1"/>
    <property type="molecule type" value="Genomic_DNA"/>
</dbReference>
<dbReference type="Proteomes" id="UP000683507">
    <property type="component" value="Chromosome"/>
</dbReference>
<dbReference type="InterPro" id="IPR051199">
    <property type="entry name" value="LPS_LOS_Heptosyltrfase"/>
</dbReference>
<evidence type="ECO:0000313" key="3">
    <source>
        <dbReference type="EMBL" id="CAG5079833.1"/>
    </source>
</evidence>
<dbReference type="GO" id="GO:0008713">
    <property type="term" value="F:ADP-heptose-lipopolysaccharide heptosyltransferase activity"/>
    <property type="evidence" value="ECO:0007669"/>
    <property type="project" value="TreeGrafter"/>
</dbReference>
<dbReference type="Gene3D" id="3.40.50.2000">
    <property type="entry name" value="Glycogen Phosphorylase B"/>
    <property type="match status" value="2"/>
</dbReference>
<dbReference type="PANTHER" id="PTHR30160">
    <property type="entry name" value="TETRAACYLDISACCHARIDE 4'-KINASE-RELATED"/>
    <property type="match status" value="1"/>
</dbReference>
<evidence type="ECO:0000256" key="1">
    <source>
        <dbReference type="ARBA" id="ARBA00022676"/>
    </source>
</evidence>
<evidence type="ECO:0008006" key="5">
    <source>
        <dbReference type="Google" id="ProtNLM"/>
    </source>
</evidence>
<reference evidence="3" key="1">
    <citation type="submission" date="2021-04" db="EMBL/GenBank/DDBJ databases">
        <authorList>
            <person name="Rodrigo-Torres L."/>
            <person name="Arahal R. D."/>
            <person name="Lucena T."/>
        </authorList>
    </citation>
    <scope>NUCLEOTIDE SEQUENCE</scope>
    <source>
        <strain evidence="3">AS29M-1</strain>
    </source>
</reference>
<name>A0A916JLT4_9FLAO</name>
<sequence>MLFLRITNEKHIVIYRLSAMGDVAMLAQAVRNAIESNPDIRITLVTRPLFHPFFGEHDRLNFFPLDLNGRHKGFTGLLKLANDIKALKPAIFIDEHDVLRSKIVRSSLKLSGVKTVVFNKGRNEKSAMLMGQTEFKQLTHSIDRYNAAIKLAGLKTSDDFQFILTTSSHEFKTGSKKKTIGFAPFAAHDSKEWGDENVKAFLNLIEKEESYEVLLFGGGKTEEKKLKALTFDFSCCRSVAGQYSLEEELAIMQSCDVFLAMDSSNMHLADLVGCKVISIWIATHPYFGFFAWNNKANCIVRSPQEYKHIPLSIYGKLNSENEMTKVEEIRKMIPPEKVLEKVNLLLD</sequence>
<dbReference type="Pfam" id="PF01075">
    <property type="entry name" value="Glyco_transf_9"/>
    <property type="match status" value="1"/>
</dbReference>
<dbReference type="GO" id="GO:0009244">
    <property type="term" value="P:lipopolysaccharide core region biosynthetic process"/>
    <property type="evidence" value="ECO:0007669"/>
    <property type="project" value="TreeGrafter"/>
</dbReference>
<organism evidence="3 4">
    <name type="scientific">Parvicella tangerina</name>
    <dbReference type="NCBI Taxonomy" id="2829795"/>
    <lineage>
        <taxon>Bacteria</taxon>
        <taxon>Pseudomonadati</taxon>
        <taxon>Bacteroidota</taxon>
        <taxon>Flavobacteriia</taxon>
        <taxon>Flavobacteriales</taxon>
        <taxon>Parvicellaceae</taxon>
        <taxon>Parvicella</taxon>
    </lineage>
</organism>
<keyword evidence="1" id="KW-0328">Glycosyltransferase</keyword>
<keyword evidence="4" id="KW-1185">Reference proteome</keyword>
<protein>
    <recommendedName>
        <fullName evidence="5">Lipopolysaccharide heptosyltransferase family protein</fullName>
    </recommendedName>
</protein>
<dbReference type="KEGG" id="ptan:CRYO30217_01089"/>